<feature type="domain" description="Cation efflux protein cytoplasmic" evidence="10">
    <location>
        <begin position="220"/>
        <end position="298"/>
    </location>
</feature>
<reference evidence="11 12" key="1">
    <citation type="submission" date="2020-02" db="EMBL/GenBank/DDBJ databases">
        <authorList>
            <person name="Li X.-J."/>
            <person name="Feng X.-M."/>
        </authorList>
    </citation>
    <scope>NUCLEOTIDE SEQUENCE [LARGE SCALE GENOMIC DNA]</scope>
    <source>
        <strain evidence="11 12">CGMCC 4.7225</strain>
    </source>
</reference>
<evidence type="ECO:0000256" key="7">
    <source>
        <dbReference type="ARBA" id="ARBA00023136"/>
    </source>
</evidence>
<keyword evidence="3" id="KW-0813">Transport</keyword>
<evidence type="ECO:0000256" key="5">
    <source>
        <dbReference type="ARBA" id="ARBA00022989"/>
    </source>
</evidence>
<dbReference type="NCBIfam" id="TIGR01297">
    <property type="entry name" value="CDF"/>
    <property type="match status" value="1"/>
</dbReference>
<keyword evidence="7 8" id="KW-0472">Membrane</keyword>
<feature type="transmembrane region" description="Helical" evidence="8">
    <location>
        <begin position="126"/>
        <end position="146"/>
    </location>
</feature>
<protein>
    <submittedName>
        <fullName evidence="11">Cation transporter</fullName>
    </submittedName>
</protein>
<dbReference type="Gene3D" id="1.20.1510.10">
    <property type="entry name" value="Cation efflux protein transmembrane domain"/>
    <property type="match status" value="1"/>
</dbReference>
<proteinExistence type="inferred from homology"/>
<dbReference type="Pfam" id="PF01545">
    <property type="entry name" value="Cation_efflux"/>
    <property type="match status" value="1"/>
</dbReference>
<evidence type="ECO:0000256" key="2">
    <source>
        <dbReference type="ARBA" id="ARBA00008873"/>
    </source>
</evidence>
<gene>
    <name evidence="11" type="ORF">G1H11_12705</name>
</gene>
<feature type="domain" description="Cation efflux protein transmembrane" evidence="9">
    <location>
        <begin position="27"/>
        <end position="216"/>
    </location>
</feature>
<evidence type="ECO:0000313" key="11">
    <source>
        <dbReference type="EMBL" id="NED96170.1"/>
    </source>
</evidence>
<dbReference type="Pfam" id="PF16916">
    <property type="entry name" value="ZT_dimer"/>
    <property type="match status" value="1"/>
</dbReference>
<feature type="transmembrane region" description="Helical" evidence="8">
    <location>
        <begin position="158"/>
        <end position="184"/>
    </location>
</feature>
<name>A0A6N9YMM2_9ACTN</name>
<dbReference type="InterPro" id="IPR027470">
    <property type="entry name" value="Cation_efflux_CTD"/>
</dbReference>
<feature type="transmembrane region" description="Helical" evidence="8">
    <location>
        <begin position="92"/>
        <end position="114"/>
    </location>
</feature>
<evidence type="ECO:0000256" key="4">
    <source>
        <dbReference type="ARBA" id="ARBA00022692"/>
    </source>
</evidence>
<dbReference type="SUPFAM" id="SSF161111">
    <property type="entry name" value="Cation efflux protein transmembrane domain-like"/>
    <property type="match status" value="1"/>
</dbReference>
<organism evidence="11 12">
    <name type="scientific">Phytoactinopolyspora alkaliphila</name>
    <dbReference type="NCBI Taxonomy" id="1783498"/>
    <lineage>
        <taxon>Bacteria</taxon>
        <taxon>Bacillati</taxon>
        <taxon>Actinomycetota</taxon>
        <taxon>Actinomycetes</taxon>
        <taxon>Jiangellales</taxon>
        <taxon>Jiangellaceae</taxon>
        <taxon>Phytoactinopolyspora</taxon>
    </lineage>
</organism>
<dbReference type="InterPro" id="IPR058533">
    <property type="entry name" value="Cation_efflux_TM"/>
</dbReference>
<dbReference type="PANTHER" id="PTHR11562">
    <property type="entry name" value="CATION EFFLUX PROTEIN/ ZINC TRANSPORTER"/>
    <property type="match status" value="1"/>
</dbReference>
<dbReference type="InterPro" id="IPR036837">
    <property type="entry name" value="Cation_efflux_CTD_sf"/>
</dbReference>
<evidence type="ECO:0000259" key="9">
    <source>
        <dbReference type="Pfam" id="PF01545"/>
    </source>
</evidence>
<dbReference type="InterPro" id="IPR027469">
    <property type="entry name" value="Cation_efflux_TMD_sf"/>
</dbReference>
<keyword evidence="12" id="KW-1185">Reference proteome</keyword>
<comment type="caution">
    <text evidence="11">The sequence shown here is derived from an EMBL/GenBank/DDBJ whole genome shotgun (WGS) entry which is preliminary data.</text>
</comment>
<dbReference type="PANTHER" id="PTHR11562:SF17">
    <property type="entry name" value="RE54080P-RELATED"/>
    <property type="match status" value="1"/>
</dbReference>
<sequence length="310" mass="32515">MGFGHGHGHGAPATGTAAYAYRKRMAVVLGIIASITVVQVIGAWWSGSMALLADAAHSLTDGTGVAVALLATIIAARPASSKRTFGLQRVEILAALTNALIVGVVAVLVTIGGMRRLVEPGEVESGVMLAAAAAGLVGNCVALLVLRRGQKESLNVRGAYLEVFGDMLGSIAVVSAAVVIMVSGYLRADAIASILIGVLILPRAWMLLRDVLNVLMEATPRGVDLDDVRTHMLEVPGIVDVHDLHAWTITSGVPVISAHVVVDDLRLDECGSESILDGLHGCLAGHFDIEHSTFQIEPRGHVDHEHARHD</sequence>
<evidence type="ECO:0000256" key="6">
    <source>
        <dbReference type="ARBA" id="ARBA00023065"/>
    </source>
</evidence>
<dbReference type="SUPFAM" id="SSF160240">
    <property type="entry name" value="Cation efflux protein cytoplasmic domain-like"/>
    <property type="match status" value="1"/>
</dbReference>
<comment type="similarity">
    <text evidence="2">Belongs to the cation diffusion facilitator (CDF) transporter (TC 2.A.4) family. SLC30A subfamily.</text>
</comment>
<dbReference type="RefSeq" id="WP_163818953.1">
    <property type="nucleotide sequence ID" value="NZ_JAAGOB010000006.1"/>
</dbReference>
<comment type="subcellular location">
    <subcellularLocation>
        <location evidence="1">Membrane</location>
        <topology evidence="1">Multi-pass membrane protein</topology>
    </subcellularLocation>
</comment>
<evidence type="ECO:0000256" key="3">
    <source>
        <dbReference type="ARBA" id="ARBA00022448"/>
    </source>
</evidence>
<evidence type="ECO:0000256" key="1">
    <source>
        <dbReference type="ARBA" id="ARBA00004141"/>
    </source>
</evidence>
<accession>A0A6N9YMM2</accession>
<dbReference type="AlphaFoldDB" id="A0A6N9YMM2"/>
<dbReference type="GO" id="GO:0005886">
    <property type="term" value="C:plasma membrane"/>
    <property type="evidence" value="ECO:0007669"/>
    <property type="project" value="TreeGrafter"/>
</dbReference>
<dbReference type="GO" id="GO:0005385">
    <property type="term" value="F:zinc ion transmembrane transporter activity"/>
    <property type="evidence" value="ECO:0007669"/>
    <property type="project" value="TreeGrafter"/>
</dbReference>
<dbReference type="InterPro" id="IPR050681">
    <property type="entry name" value="CDF/SLC30A"/>
</dbReference>
<dbReference type="EMBL" id="JAAGOB010000006">
    <property type="protein sequence ID" value="NED96170.1"/>
    <property type="molecule type" value="Genomic_DNA"/>
</dbReference>
<evidence type="ECO:0000313" key="12">
    <source>
        <dbReference type="Proteomes" id="UP000469185"/>
    </source>
</evidence>
<feature type="transmembrane region" description="Helical" evidence="8">
    <location>
        <begin position="26"/>
        <end position="47"/>
    </location>
</feature>
<keyword evidence="4 8" id="KW-0812">Transmembrane</keyword>
<keyword evidence="6" id="KW-0406">Ion transport</keyword>
<feature type="transmembrane region" description="Helical" evidence="8">
    <location>
        <begin position="59"/>
        <end position="80"/>
    </location>
</feature>
<keyword evidence="5 8" id="KW-1133">Transmembrane helix</keyword>
<dbReference type="Proteomes" id="UP000469185">
    <property type="component" value="Unassembled WGS sequence"/>
</dbReference>
<evidence type="ECO:0000256" key="8">
    <source>
        <dbReference type="SAM" id="Phobius"/>
    </source>
</evidence>
<feature type="transmembrane region" description="Helical" evidence="8">
    <location>
        <begin position="190"/>
        <end position="208"/>
    </location>
</feature>
<dbReference type="InterPro" id="IPR002524">
    <property type="entry name" value="Cation_efflux"/>
</dbReference>
<evidence type="ECO:0000259" key="10">
    <source>
        <dbReference type="Pfam" id="PF16916"/>
    </source>
</evidence>